<keyword evidence="4" id="KW-1185">Reference proteome</keyword>
<dbReference type="Pfam" id="PF12712">
    <property type="entry name" value="DUF3805"/>
    <property type="match status" value="1"/>
</dbReference>
<reference evidence="3 4" key="1">
    <citation type="journal article" date="2011" name="Stand. Genomic Sci.">
        <title>Non-contiguous finished genome sequence of Bacteroides coprosuis type strain (PC139).</title>
        <authorList>
            <person name="Land M."/>
            <person name="Held B."/>
            <person name="Gronow S."/>
            <person name="Abt B."/>
            <person name="Lucas S."/>
            <person name="Del Rio T.G."/>
            <person name="Nolan M."/>
            <person name="Tice H."/>
            <person name="Cheng J.F."/>
            <person name="Pitluck S."/>
            <person name="Liolios K."/>
            <person name="Pagani I."/>
            <person name="Ivanova N."/>
            <person name="Mavromatis K."/>
            <person name="Mikhailova N."/>
            <person name="Pati A."/>
            <person name="Tapia R."/>
            <person name="Han C."/>
            <person name="Goodwin L."/>
            <person name="Chen A."/>
            <person name="Palaniappan K."/>
            <person name="Hauser L."/>
            <person name="Brambilla E.M."/>
            <person name="Rohde M."/>
            <person name="Goker M."/>
            <person name="Detter J.C."/>
            <person name="Woyke T."/>
            <person name="Bristow J."/>
            <person name="Eisen J.A."/>
            <person name="Markowitz V."/>
            <person name="Hugenholtz P."/>
            <person name="Kyrpides N.C."/>
            <person name="Klenk H.P."/>
            <person name="Lapidus A."/>
        </authorList>
    </citation>
    <scope>NUCLEOTIDE SEQUENCE</scope>
    <source>
        <strain evidence="3 4">DSM 18011</strain>
    </source>
</reference>
<evidence type="ECO:0000259" key="1">
    <source>
        <dbReference type="Pfam" id="PF12712"/>
    </source>
</evidence>
<dbReference type="eggNOG" id="ENOG5033Q7U">
    <property type="taxonomic scope" value="Bacteria"/>
</dbReference>
<organism evidence="3 4">
    <name type="scientific">Bacteroides coprosuis DSM 18011</name>
    <dbReference type="NCBI Taxonomy" id="679937"/>
    <lineage>
        <taxon>Bacteria</taxon>
        <taxon>Pseudomonadati</taxon>
        <taxon>Bacteroidota</taxon>
        <taxon>Bacteroidia</taxon>
        <taxon>Bacteroidales</taxon>
        <taxon>Bacteroidaceae</taxon>
        <taxon>Bacteroides</taxon>
    </lineage>
</organism>
<dbReference type="InterPro" id="IPR024266">
    <property type="entry name" value="DUF3806"/>
</dbReference>
<dbReference type="InterPro" id="IPR024315">
    <property type="entry name" value="DUF3805"/>
</dbReference>
<dbReference type="EMBL" id="CM001167">
    <property type="protein sequence ID" value="EGJ71452.1"/>
    <property type="molecule type" value="Genomic_DNA"/>
</dbReference>
<accession>F3ZNB2</accession>
<protein>
    <recommendedName>
        <fullName evidence="5">DUF3805 domain-containing protein</fullName>
    </recommendedName>
</protein>
<dbReference type="Pfam" id="PF12713">
    <property type="entry name" value="DUF3806"/>
    <property type="match status" value="1"/>
</dbReference>
<name>F3ZNB2_9BACE</name>
<feature type="domain" description="DUF3805" evidence="1">
    <location>
        <begin position="5"/>
        <end position="156"/>
    </location>
</feature>
<dbReference type="OrthoDB" id="1024359at2"/>
<dbReference type="Gene3D" id="1.20.120.1090">
    <property type="match status" value="1"/>
</dbReference>
<evidence type="ECO:0000259" key="2">
    <source>
        <dbReference type="Pfam" id="PF12713"/>
    </source>
</evidence>
<feature type="domain" description="DUF3806" evidence="2">
    <location>
        <begin position="180"/>
        <end position="265"/>
    </location>
</feature>
<evidence type="ECO:0008006" key="5">
    <source>
        <dbReference type="Google" id="ProtNLM"/>
    </source>
</evidence>
<proteinExistence type="predicted"/>
<dbReference type="Gene3D" id="3.40.1000.10">
    <property type="entry name" value="Mog1/PsbP, alpha/beta/alpha sandwich"/>
    <property type="match status" value="1"/>
</dbReference>
<dbReference type="STRING" id="679937.Bcop_1249"/>
<dbReference type="AlphaFoldDB" id="F3ZNB2"/>
<dbReference type="HOGENOM" id="CLU_1033094_0_0_10"/>
<evidence type="ECO:0000313" key="3">
    <source>
        <dbReference type="EMBL" id="EGJ71452.1"/>
    </source>
</evidence>
<sequence length="274" mass="31713">MKETKKFISPNAWFSIEYPANWYEFEDGEGSFLFYNPDQWTGNFRISGLKGDSSQFGTQVVKEEREVNLKVKPFQLSSGEAVYEVSFFEEDEHEFASHHWVIGKEDMSFDCTFTSFKKDGYKIAEEILNTLVVRDTKQKYPAEIIPVRLMEIYEINSSYEWVVNFVKEQLTTDFQGIEEDLSKLDKIKEEGSISTKKRDKWVALGLTVGVILANEIEGMEWRTLIDGNREAAILIYTPSQQVIDPMKLVWSKVKAGEEFTIVESYKETLASLHQ</sequence>
<gene>
    <name evidence="3" type="ORF">Bcop_1249</name>
</gene>
<dbReference type="Proteomes" id="UP000018439">
    <property type="component" value="Chromosome"/>
</dbReference>
<evidence type="ECO:0000313" key="4">
    <source>
        <dbReference type="Proteomes" id="UP000018439"/>
    </source>
</evidence>